<dbReference type="AlphaFoldDB" id="A0A1G9KGF7"/>
<dbReference type="STRING" id="1121325.SAMN04515677_102132"/>
<evidence type="ECO:0000259" key="1">
    <source>
        <dbReference type="Pfam" id="PF06094"/>
    </source>
</evidence>
<feature type="domain" description="Gamma-glutamylcyclotransferase AIG2-like" evidence="1">
    <location>
        <begin position="6"/>
        <end position="133"/>
    </location>
</feature>
<organism evidence="2 3">
    <name type="scientific">Romboutsia lituseburensis DSM 797</name>
    <dbReference type="NCBI Taxonomy" id="1121325"/>
    <lineage>
        <taxon>Bacteria</taxon>
        <taxon>Bacillati</taxon>
        <taxon>Bacillota</taxon>
        <taxon>Clostridia</taxon>
        <taxon>Peptostreptococcales</taxon>
        <taxon>Peptostreptococcaceae</taxon>
        <taxon>Romboutsia</taxon>
    </lineage>
</organism>
<sequence length="138" mass="16162">MLIDKIFVYGSLRSDMFNYNKLLNGKVSKVYKGTIKGQLFHLDNKGYPAVIPGNDNISGELMELKDFDKSLVELDKLENYTEDNNLNCEYLRKEVKVKLEDGSIEKAYYYEYNPESNINENDNLIPVYYGDWKVYMNK</sequence>
<protein>
    <submittedName>
        <fullName evidence="2">Uncharacterized conserved protein YtfP, gamma-glutamylcyclotransferase (GGCT)/AIG2-like family</fullName>
    </submittedName>
</protein>
<evidence type="ECO:0000313" key="2">
    <source>
        <dbReference type="EMBL" id="SDL48676.1"/>
    </source>
</evidence>
<dbReference type="GO" id="GO:0016740">
    <property type="term" value="F:transferase activity"/>
    <property type="evidence" value="ECO:0007669"/>
    <property type="project" value="UniProtKB-KW"/>
</dbReference>
<dbReference type="RefSeq" id="WP_092723084.1">
    <property type="nucleotide sequence ID" value="NZ_FNGW01000002.1"/>
</dbReference>
<dbReference type="InterPro" id="IPR009288">
    <property type="entry name" value="AIG2-like_dom"/>
</dbReference>
<keyword evidence="2" id="KW-0808">Transferase</keyword>
<dbReference type="CDD" id="cd06661">
    <property type="entry name" value="GGCT_like"/>
    <property type="match status" value="1"/>
</dbReference>
<dbReference type="SUPFAM" id="SSF110857">
    <property type="entry name" value="Gamma-glutamyl cyclotransferase-like"/>
    <property type="match status" value="1"/>
</dbReference>
<dbReference type="Gene3D" id="3.10.490.10">
    <property type="entry name" value="Gamma-glutamyl cyclotransferase-like"/>
    <property type="match status" value="1"/>
</dbReference>
<proteinExistence type="predicted"/>
<dbReference type="EMBL" id="FNGW01000002">
    <property type="protein sequence ID" value="SDL48676.1"/>
    <property type="molecule type" value="Genomic_DNA"/>
</dbReference>
<name>A0A1G9KGF7_9FIRM</name>
<dbReference type="Proteomes" id="UP000199068">
    <property type="component" value="Unassembled WGS sequence"/>
</dbReference>
<accession>A0A1G9KGF7</accession>
<dbReference type="Pfam" id="PF06094">
    <property type="entry name" value="GGACT"/>
    <property type="match status" value="1"/>
</dbReference>
<evidence type="ECO:0000313" key="3">
    <source>
        <dbReference type="Proteomes" id="UP000199068"/>
    </source>
</evidence>
<reference evidence="2 3" key="1">
    <citation type="submission" date="2016-10" db="EMBL/GenBank/DDBJ databases">
        <authorList>
            <person name="de Groot N.N."/>
        </authorList>
    </citation>
    <scope>NUCLEOTIDE SEQUENCE [LARGE SCALE GENOMIC DNA]</scope>
    <source>
        <strain evidence="2 3">DSM 797</strain>
    </source>
</reference>
<dbReference type="InterPro" id="IPR013024">
    <property type="entry name" value="GGCT-like"/>
</dbReference>
<keyword evidence="3" id="KW-1185">Reference proteome</keyword>
<gene>
    <name evidence="2" type="ORF">SAMN04515677_102132</name>
</gene>
<dbReference type="InterPro" id="IPR036568">
    <property type="entry name" value="GGCT-like_sf"/>
</dbReference>